<protein>
    <submittedName>
        <fullName evidence="1">Uncharacterized protein</fullName>
    </submittedName>
</protein>
<dbReference type="KEGG" id="pbap:Pla133_47610"/>
<dbReference type="EMBL" id="CP036287">
    <property type="protein sequence ID" value="QDU69640.1"/>
    <property type="molecule type" value="Genomic_DNA"/>
</dbReference>
<gene>
    <name evidence="1" type="ORF">Pla133_47610</name>
</gene>
<evidence type="ECO:0000313" key="2">
    <source>
        <dbReference type="Proteomes" id="UP000316921"/>
    </source>
</evidence>
<accession>A0A518BRQ9</accession>
<name>A0A518BRQ9_9BACT</name>
<dbReference type="Proteomes" id="UP000316921">
    <property type="component" value="Chromosome"/>
</dbReference>
<sequence>MTDRSRGEFEDGYLAADAELAPGGFAATVVLSGISLGAIQGPAPAPMTIRFNFSEDAAAIADDRPTFAEVAAYVLDKNAELHRRLS</sequence>
<organism evidence="1 2">
    <name type="scientific">Engelhardtia mirabilis</name>
    <dbReference type="NCBI Taxonomy" id="2528011"/>
    <lineage>
        <taxon>Bacteria</taxon>
        <taxon>Pseudomonadati</taxon>
        <taxon>Planctomycetota</taxon>
        <taxon>Planctomycetia</taxon>
        <taxon>Planctomycetia incertae sedis</taxon>
        <taxon>Engelhardtia</taxon>
    </lineage>
</organism>
<dbReference type="AlphaFoldDB" id="A0A518BRQ9"/>
<evidence type="ECO:0000313" key="1">
    <source>
        <dbReference type="EMBL" id="QDU69640.1"/>
    </source>
</evidence>
<proteinExistence type="predicted"/>
<reference evidence="1 2" key="1">
    <citation type="submission" date="2019-02" db="EMBL/GenBank/DDBJ databases">
        <title>Deep-cultivation of Planctomycetes and their phenomic and genomic characterization uncovers novel biology.</title>
        <authorList>
            <person name="Wiegand S."/>
            <person name="Jogler M."/>
            <person name="Boedeker C."/>
            <person name="Pinto D."/>
            <person name="Vollmers J."/>
            <person name="Rivas-Marin E."/>
            <person name="Kohn T."/>
            <person name="Peeters S.H."/>
            <person name="Heuer A."/>
            <person name="Rast P."/>
            <person name="Oberbeckmann S."/>
            <person name="Bunk B."/>
            <person name="Jeske O."/>
            <person name="Meyerdierks A."/>
            <person name="Storesund J.E."/>
            <person name="Kallscheuer N."/>
            <person name="Luecker S."/>
            <person name="Lage O.M."/>
            <person name="Pohl T."/>
            <person name="Merkel B.J."/>
            <person name="Hornburger P."/>
            <person name="Mueller R.-W."/>
            <person name="Bruemmer F."/>
            <person name="Labrenz M."/>
            <person name="Spormann A.M."/>
            <person name="Op den Camp H."/>
            <person name="Overmann J."/>
            <person name="Amann R."/>
            <person name="Jetten M.S.M."/>
            <person name="Mascher T."/>
            <person name="Medema M.H."/>
            <person name="Devos D.P."/>
            <person name="Kaster A.-K."/>
            <person name="Ovreas L."/>
            <person name="Rohde M."/>
            <person name="Galperin M.Y."/>
            <person name="Jogler C."/>
        </authorList>
    </citation>
    <scope>NUCLEOTIDE SEQUENCE [LARGE SCALE GENOMIC DNA]</scope>
    <source>
        <strain evidence="1 2">Pla133</strain>
    </source>
</reference>
<keyword evidence="2" id="KW-1185">Reference proteome</keyword>
<dbReference type="RefSeq" id="WP_145069725.1">
    <property type="nucleotide sequence ID" value="NZ_CP036287.1"/>
</dbReference>